<gene>
    <name evidence="3 6" type="primary">metZ</name>
    <name evidence="6" type="ORF">NCTC13337_02519</name>
</gene>
<dbReference type="Gene3D" id="3.90.1150.10">
    <property type="entry name" value="Aspartate Aminotransferase, domain 1"/>
    <property type="match status" value="1"/>
</dbReference>
<name>A0A380N127_9GAMM</name>
<dbReference type="OrthoDB" id="9805807at2"/>
<evidence type="ECO:0000313" key="7">
    <source>
        <dbReference type="Proteomes" id="UP000254601"/>
    </source>
</evidence>
<sequence>MSKQSSEYQFETQAIRSNLYQSPLNEHSPALFLTSSFTFENAQAAADIFAERIKTFSYSRFTNPTVQMFEQRMATLEGGARATATATGMGAILTIILAELSAGDHVVCSRNCFGSTLTMFGKTFAKFGVETTLVDLVDIQDWKKAIRPNTKLFFLESPANPLLDIGDIAALSDLAHQHGIKVVVDNCMATPYLQQPLALGADYSLHSATKYIDGQGRALGGVIVSKSEADGEQIYQLMRSCGTTMNAFEAWIFLKSLETLAIRMDRHCENAMTVARWLSEQPAVEKVYYPGLENHPQHALAKQQMPRGFGGMVSFALKGGKEAAWKVIDSSEWLSITGNLGDARTTITHPDTTTHYRVEQAEKDRVGITDGVIRLSVGLENAQDICQALAKGMA</sequence>
<protein>
    <recommendedName>
        <fullName evidence="3">O-succinylhomoserine sulfhydrylase</fullName>
        <shortName evidence="3">OSH sulfhydrylase</shortName>
        <shortName evidence="3">OSHS sulfhydrylase</shortName>
        <ecNumber evidence="3">2.5.1.-</ecNumber>
    </recommendedName>
</protein>
<comment type="function">
    <text evidence="3">Catalyzes the formation of L-homocysteine from O-succinyl-L-homoserine (OSHS) and hydrogen sulfide.</text>
</comment>
<dbReference type="EC" id="2.5.1.-" evidence="3"/>
<dbReference type="PANTHER" id="PTHR11808">
    <property type="entry name" value="TRANS-SULFURATION ENZYME FAMILY MEMBER"/>
    <property type="match status" value="1"/>
</dbReference>
<dbReference type="RefSeq" id="WP_072576081.1">
    <property type="nucleotide sequence ID" value="NZ_LWHB01000049.1"/>
</dbReference>
<dbReference type="UniPathway" id="UPA00051">
    <property type="reaction ID" value="UER00449"/>
</dbReference>
<dbReference type="GO" id="GO:0071268">
    <property type="term" value="P:homocysteine biosynthetic process"/>
    <property type="evidence" value="ECO:0007669"/>
    <property type="project" value="InterPro"/>
</dbReference>
<organism evidence="6 7">
    <name type="scientific">Suttonella ornithocola</name>
    <dbReference type="NCBI Taxonomy" id="279832"/>
    <lineage>
        <taxon>Bacteria</taxon>
        <taxon>Pseudomonadati</taxon>
        <taxon>Pseudomonadota</taxon>
        <taxon>Gammaproteobacteria</taxon>
        <taxon>Cardiobacteriales</taxon>
        <taxon>Cardiobacteriaceae</taxon>
        <taxon>Suttonella</taxon>
    </lineage>
</organism>
<dbReference type="PANTHER" id="PTHR11808:SF80">
    <property type="entry name" value="CYSTATHIONINE GAMMA-LYASE"/>
    <property type="match status" value="1"/>
</dbReference>
<accession>A0A380N127</accession>
<keyword evidence="7" id="KW-1185">Reference proteome</keyword>
<feature type="modified residue" description="N6-(pyridoxal phosphate)lysine" evidence="3 4">
    <location>
        <position position="210"/>
    </location>
</feature>
<evidence type="ECO:0000256" key="5">
    <source>
        <dbReference type="RuleBase" id="RU362118"/>
    </source>
</evidence>
<dbReference type="GO" id="GO:0016846">
    <property type="term" value="F:carbon-sulfur lyase activity"/>
    <property type="evidence" value="ECO:0007669"/>
    <property type="project" value="TreeGrafter"/>
</dbReference>
<dbReference type="GO" id="GO:0071266">
    <property type="term" value="P:'de novo' L-methionine biosynthetic process"/>
    <property type="evidence" value="ECO:0007669"/>
    <property type="project" value="UniProtKB-UniRule"/>
</dbReference>
<comment type="similarity">
    <text evidence="3">Belongs to the trans-sulfuration enzymes family. MetZ subfamily.</text>
</comment>
<dbReference type="HAMAP" id="MF_02056">
    <property type="entry name" value="MetZ"/>
    <property type="match status" value="1"/>
</dbReference>
<evidence type="ECO:0000256" key="3">
    <source>
        <dbReference type="HAMAP-Rule" id="MF_02056"/>
    </source>
</evidence>
<dbReference type="NCBIfam" id="NF006003">
    <property type="entry name" value="PRK08133.1"/>
    <property type="match status" value="1"/>
</dbReference>
<keyword evidence="3" id="KW-0028">Amino-acid biosynthesis</keyword>
<comment type="cofactor">
    <cofactor evidence="1 3 5">
        <name>pyridoxal 5'-phosphate</name>
        <dbReference type="ChEBI" id="CHEBI:597326"/>
    </cofactor>
</comment>
<evidence type="ECO:0000256" key="1">
    <source>
        <dbReference type="ARBA" id="ARBA00001933"/>
    </source>
</evidence>
<keyword evidence="3 6" id="KW-0808">Transferase</keyword>
<dbReference type="InterPro" id="IPR015422">
    <property type="entry name" value="PyrdxlP-dep_Trfase_small"/>
</dbReference>
<evidence type="ECO:0000256" key="2">
    <source>
        <dbReference type="ARBA" id="ARBA00022898"/>
    </source>
</evidence>
<dbReference type="InterPro" id="IPR006234">
    <property type="entry name" value="O-succ-hSer_sulfhydrylase"/>
</dbReference>
<reference evidence="6 7" key="1">
    <citation type="submission" date="2018-06" db="EMBL/GenBank/DDBJ databases">
        <authorList>
            <consortium name="Pathogen Informatics"/>
            <person name="Doyle S."/>
        </authorList>
    </citation>
    <scope>NUCLEOTIDE SEQUENCE [LARGE SCALE GENOMIC DNA]</scope>
    <source>
        <strain evidence="6 7">NCTC13337</strain>
    </source>
</reference>
<dbReference type="GO" id="GO:0030170">
    <property type="term" value="F:pyridoxal phosphate binding"/>
    <property type="evidence" value="ECO:0007669"/>
    <property type="project" value="UniProtKB-UniRule"/>
</dbReference>
<keyword evidence="2 3" id="KW-0663">Pyridoxal phosphate</keyword>
<dbReference type="Gene3D" id="3.40.640.10">
    <property type="entry name" value="Type I PLP-dependent aspartate aminotransferase-like (Major domain)"/>
    <property type="match status" value="1"/>
</dbReference>
<dbReference type="PROSITE" id="PS00868">
    <property type="entry name" value="CYS_MET_METAB_PP"/>
    <property type="match status" value="1"/>
</dbReference>
<dbReference type="Proteomes" id="UP000254601">
    <property type="component" value="Unassembled WGS sequence"/>
</dbReference>
<dbReference type="SUPFAM" id="SSF53383">
    <property type="entry name" value="PLP-dependent transferases"/>
    <property type="match status" value="1"/>
</dbReference>
<dbReference type="CDD" id="cd00614">
    <property type="entry name" value="CGS_like"/>
    <property type="match status" value="1"/>
</dbReference>
<comment type="catalytic activity">
    <reaction evidence="3">
        <text>O-succinyl-L-homoserine + hydrogen sulfide = L-homocysteine + succinate</text>
        <dbReference type="Rhea" id="RHEA:27826"/>
        <dbReference type="ChEBI" id="CHEBI:29919"/>
        <dbReference type="ChEBI" id="CHEBI:30031"/>
        <dbReference type="ChEBI" id="CHEBI:57661"/>
        <dbReference type="ChEBI" id="CHEBI:58199"/>
    </reaction>
</comment>
<evidence type="ECO:0000313" key="6">
    <source>
        <dbReference type="EMBL" id="SUO97601.1"/>
    </source>
</evidence>
<dbReference type="PIRSF" id="PIRSF001434">
    <property type="entry name" value="CGS"/>
    <property type="match status" value="1"/>
</dbReference>
<dbReference type="InterPro" id="IPR015421">
    <property type="entry name" value="PyrdxlP-dep_Trfase_major"/>
</dbReference>
<dbReference type="NCBIfam" id="TIGR01325">
    <property type="entry name" value="O_suc_HS_sulf"/>
    <property type="match status" value="1"/>
</dbReference>
<dbReference type="Pfam" id="PF01053">
    <property type="entry name" value="Cys_Met_Meta_PP"/>
    <property type="match status" value="1"/>
</dbReference>
<dbReference type="InterPro" id="IPR054542">
    <property type="entry name" value="Cys_met_metab_PP"/>
</dbReference>
<dbReference type="GO" id="GO:0016765">
    <property type="term" value="F:transferase activity, transferring alkyl or aryl (other than methyl) groups"/>
    <property type="evidence" value="ECO:0007669"/>
    <property type="project" value="UniProtKB-UniRule"/>
</dbReference>
<comment type="pathway">
    <text evidence="3">Amino-acid biosynthesis; L-methionine biosynthesis via de novo pathway; L-homocysteine from O-succinyl-L-homoserine: step 1/1.</text>
</comment>
<keyword evidence="3" id="KW-0486">Methionine biosynthesis</keyword>
<dbReference type="FunFam" id="3.40.640.10:FF:000046">
    <property type="entry name" value="Cystathionine gamma-lyase"/>
    <property type="match status" value="1"/>
</dbReference>
<dbReference type="AlphaFoldDB" id="A0A380N127"/>
<proteinExistence type="inferred from homology"/>
<dbReference type="InterPro" id="IPR000277">
    <property type="entry name" value="Cys/Met-Metab_PyrdxlP-dep_enz"/>
</dbReference>
<dbReference type="GO" id="GO:0005737">
    <property type="term" value="C:cytoplasm"/>
    <property type="evidence" value="ECO:0007669"/>
    <property type="project" value="TreeGrafter"/>
</dbReference>
<comment type="subunit">
    <text evidence="3">Homotetramer.</text>
</comment>
<evidence type="ECO:0000256" key="4">
    <source>
        <dbReference type="PIRSR" id="PIRSR001434-2"/>
    </source>
</evidence>
<dbReference type="EMBL" id="UHIC01000001">
    <property type="protein sequence ID" value="SUO97601.1"/>
    <property type="molecule type" value="Genomic_DNA"/>
</dbReference>
<dbReference type="InterPro" id="IPR015424">
    <property type="entry name" value="PyrdxlP-dep_Trfase"/>
</dbReference>
<dbReference type="GO" id="GO:0019346">
    <property type="term" value="P:transsulfuration"/>
    <property type="evidence" value="ECO:0007669"/>
    <property type="project" value="InterPro"/>
</dbReference>